<dbReference type="EMBL" id="UYRS01005537">
    <property type="protein sequence ID" value="VDK27161.1"/>
    <property type="molecule type" value="Genomic_DNA"/>
</dbReference>
<reference evidence="2 3" key="2">
    <citation type="submission" date="2018-11" db="EMBL/GenBank/DDBJ databases">
        <authorList>
            <consortium name="Pathogen Informatics"/>
        </authorList>
    </citation>
    <scope>NUCLEOTIDE SEQUENCE [LARGE SCALE GENOMIC DNA]</scope>
</reference>
<evidence type="ECO:0000313" key="3">
    <source>
        <dbReference type="Proteomes" id="UP000282613"/>
    </source>
</evidence>
<gene>
    <name evidence="2" type="ORF">TASK_LOCUS3087</name>
</gene>
<proteinExistence type="predicted"/>
<feature type="compositionally biased region" description="Pro residues" evidence="1">
    <location>
        <begin position="79"/>
        <end position="94"/>
    </location>
</feature>
<accession>A0A0R3W091</accession>
<organism evidence="4">
    <name type="scientific">Taenia asiatica</name>
    <name type="common">Asian tapeworm</name>
    <dbReference type="NCBI Taxonomy" id="60517"/>
    <lineage>
        <taxon>Eukaryota</taxon>
        <taxon>Metazoa</taxon>
        <taxon>Spiralia</taxon>
        <taxon>Lophotrochozoa</taxon>
        <taxon>Platyhelminthes</taxon>
        <taxon>Cestoda</taxon>
        <taxon>Eucestoda</taxon>
        <taxon>Cyclophyllidea</taxon>
        <taxon>Taeniidae</taxon>
        <taxon>Taenia</taxon>
    </lineage>
</organism>
<protein>
    <submittedName>
        <fullName evidence="2 4">Uncharacterized protein</fullName>
    </submittedName>
</protein>
<evidence type="ECO:0000313" key="4">
    <source>
        <dbReference type="WBParaSite" id="TASK_0000308501-mRNA-1"/>
    </source>
</evidence>
<evidence type="ECO:0000313" key="2">
    <source>
        <dbReference type="EMBL" id="VDK27161.1"/>
    </source>
</evidence>
<feature type="region of interest" description="Disordered" evidence="1">
    <location>
        <begin position="54"/>
        <end position="113"/>
    </location>
</feature>
<dbReference type="WBParaSite" id="TASK_0000308501-mRNA-1">
    <property type="protein sequence ID" value="TASK_0000308501-mRNA-1"/>
    <property type="gene ID" value="TASK_0000308501"/>
</dbReference>
<sequence length="146" mass="15594">MVTPLPTTTTPHFQHLHLVLPLFAPHPSSAYSSCLTACWSFVSHCTRHSHSLPQFQASSSHSTPPLAQLTLPTNIHPHLYPPTPLPPPTPPTPPTTTLTPPTATTQTQTPPPNASVRLSVAALLTRLNHNSALKLMLTKCASPTSG</sequence>
<reference evidence="4" key="1">
    <citation type="submission" date="2017-02" db="UniProtKB">
        <authorList>
            <consortium name="WormBaseParasite"/>
        </authorList>
    </citation>
    <scope>IDENTIFICATION</scope>
</reference>
<name>A0A0R3W091_TAEAS</name>
<keyword evidence="3" id="KW-1185">Reference proteome</keyword>
<feature type="compositionally biased region" description="Polar residues" evidence="1">
    <location>
        <begin position="54"/>
        <end position="73"/>
    </location>
</feature>
<evidence type="ECO:0000256" key="1">
    <source>
        <dbReference type="SAM" id="MobiDB-lite"/>
    </source>
</evidence>
<dbReference type="Proteomes" id="UP000282613">
    <property type="component" value="Unassembled WGS sequence"/>
</dbReference>
<feature type="compositionally biased region" description="Low complexity" evidence="1">
    <location>
        <begin position="95"/>
        <end position="108"/>
    </location>
</feature>
<dbReference type="AlphaFoldDB" id="A0A0R3W091"/>